<keyword evidence="1" id="KW-0285">Flavoprotein</keyword>
<evidence type="ECO:0000313" key="4">
    <source>
        <dbReference type="Proteomes" id="UP001550739"/>
    </source>
</evidence>
<dbReference type="PRINTS" id="PR00369">
    <property type="entry name" value="FLAVODOXIN"/>
</dbReference>
<dbReference type="InterPro" id="IPR001094">
    <property type="entry name" value="Flavdoxin-like"/>
</dbReference>
<evidence type="ECO:0000256" key="1">
    <source>
        <dbReference type="ARBA" id="ARBA00022630"/>
    </source>
</evidence>
<evidence type="ECO:0000259" key="2">
    <source>
        <dbReference type="PROSITE" id="PS50902"/>
    </source>
</evidence>
<dbReference type="PANTHER" id="PTHR19384">
    <property type="entry name" value="NITRIC OXIDE SYNTHASE-RELATED"/>
    <property type="match status" value="1"/>
</dbReference>
<dbReference type="Gene3D" id="3.40.50.360">
    <property type="match status" value="1"/>
</dbReference>
<gene>
    <name evidence="3" type="ORF">AB0E89_19890</name>
</gene>
<reference evidence="3 4" key="1">
    <citation type="submission" date="2024-06" db="EMBL/GenBank/DDBJ databases">
        <title>The Natural Products Discovery Center: Release of the First 8490 Sequenced Strains for Exploring Actinobacteria Biosynthetic Diversity.</title>
        <authorList>
            <person name="Kalkreuter E."/>
            <person name="Kautsar S.A."/>
            <person name="Yang D."/>
            <person name="Bader C.D."/>
            <person name="Teijaro C.N."/>
            <person name="Fluegel L."/>
            <person name="Davis C.M."/>
            <person name="Simpson J.R."/>
            <person name="Lauterbach L."/>
            <person name="Steele A.D."/>
            <person name="Gui C."/>
            <person name="Meng S."/>
            <person name="Li G."/>
            <person name="Viehrig K."/>
            <person name="Ye F."/>
            <person name="Su P."/>
            <person name="Kiefer A.F."/>
            <person name="Nichols A."/>
            <person name="Cepeda A.J."/>
            <person name="Yan W."/>
            <person name="Fan B."/>
            <person name="Jiang Y."/>
            <person name="Adhikari A."/>
            <person name="Zheng C.-J."/>
            <person name="Schuster L."/>
            <person name="Cowan T.M."/>
            <person name="Smanski M.J."/>
            <person name="Chevrette M.G."/>
            <person name="De Carvalho L.P.S."/>
            <person name="Shen B."/>
        </authorList>
    </citation>
    <scope>NUCLEOTIDE SEQUENCE [LARGE SCALE GENOMIC DNA]</scope>
    <source>
        <strain evidence="3 4">NPDC033843</strain>
    </source>
</reference>
<evidence type="ECO:0000313" key="3">
    <source>
        <dbReference type="EMBL" id="MEU3782792.1"/>
    </source>
</evidence>
<dbReference type="EMBL" id="JBEZVE010000010">
    <property type="protein sequence ID" value="MEU3782792.1"/>
    <property type="molecule type" value="Genomic_DNA"/>
</dbReference>
<dbReference type="Pfam" id="PF00258">
    <property type="entry name" value="Flavodoxin_1"/>
    <property type="match status" value="1"/>
</dbReference>
<dbReference type="InterPro" id="IPR008254">
    <property type="entry name" value="Flavodoxin/NO_synth"/>
</dbReference>
<dbReference type="PANTHER" id="PTHR19384:SF109">
    <property type="entry name" value="SULFITE REDUCTASE [NADPH] FLAVOPROTEIN COMPONENT"/>
    <property type="match status" value="1"/>
</dbReference>
<dbReference type="SUPFAM" id="SSF52218">
    <property type="entry name" value="Flavoproteins"/>
    <property type="match status" value="1"/>
</dbReference>
<proteinExistence type="predicted"/>
<name>A0ABV2ZJR2_9ACTN</name>
<keyword evidence="4" id="KW-1185">Reference proteome</keyword>
<sequence length="150" mass="15617">MTVVHVLFGTESGNAEMVADDIAAAFGGQGFETVTAELTDVEVNDLAAVEIAVFVSSTYGEGGLPETAAPFYDALMAERPDLTGLRFAAFGLGDSVYETFNNAIDTLRAALLELGAEQIGTTARHDAASTTPATDLADAWARDLLTLVAV</sequence>
<protein>
    <submittedName>
        <fullName evidence="3">Flavodoxin domain-containing protein</fullName>
    </submittedName>
</protein>
<feature type="domain" description="Flavodoxin-like" evidence="2">
    <location>
        <begin position="4"/>
        <end position="145"/>
    </location>
</feature>
<dbReference type="PROSITE" id="PS50902">
    <property type="entry name" value="FLAVODOXIN_LIKE"/>
    <property type="match status" value="1"/>
</dbReference>
<dbReference type="RefSeq" id="WP_334574080.1">
    <property type="nucleotide sequence ID" value="NZ_JBEZVE010000010.1"/>
</dbReference>
<comment type="caution">
    <text evidence="3">The sequence shown here is derived from an EMBL/GenBank/DDBJ whole genome shotgun (WGS) entry which is preliminary data.</text>
</comment>
<dbReference type="Proteomes" id="UP001550739">
    <property type="component" value="Unassembled WGS sequence"/>
</dbReference>
<accession>A0ABV2ZJR2</accession>
<organism evidence="3 4">
    <name type="scientific">Streptomyces sp. 900129855</name>
    <dbReference type="NCBI Taxonomy" id="3155129"/>
    <lineage>
        <taxon>Bacteria</taxon>
        <taxon>Bacillati</taxon>
        <taxon>Actinomycetota</taxon>
        <taxon>Actinomycetes</taxon>
        <taxon>Kitasatosporales</taxon>
        <taxon>Streptomycetaceae</taxon>
        <taxon>Streptomyces</taxon>
    </lineage>
</organism>
<dbReference type="InterPro" id="IPR029039">
    <property type="entry name" value="Flavoprotein-like_sf"/>
</dbReference>